<dbReference type="PANTHER" id="PTHR11851">
    <property type="entry name" value="METALLOPROTEASE"/>
    <property type="match status" value="1"/>
</dbReference>
<dbReference type="Proteomes" id="UP000621560">
    <property type="component" value="Unassembled WGS sequence"/>
</dbReference>
<dbReference type="InterPro" id="IPR050361">
    <property type="entry name" value="MPP/UQCRC_Complex"/>
</dbReference>
<keyword evidence="3" id="KW-1185">Reference proteome</keyword>
<gene>
    <name evidence="2" type="ORF">IDH44_08470</name>
</gene>
<accession>A0A927BTG3</accession>
<dbReference type="Gene3D" id="3.30.830.10">
    <property type="entry name" value="Metalloenzyme, LuxS/M16 peptidase-like"/>
    <property type="match status" value="2"/>
</dbReference>
<dbReference type="Pfam" id="PF05193">
    <property type="entry name" value="Peptidase_M16_C"/>
    <property type="match status" value="1"/>
</dbReference>
<dbReference type="GO" id="GO:0046872">
    <property type="term" value="F:metal ion binding"/>
    <property type="evidence" value="ECO:0007669"/>
    <property type="project" value="InterPro"/>
</dbReference>
<comment type="caution">
    <text evidence="2">The sequence shown here is derived from an EMBL/GenBank/DDBJ whole genome shotgun (WGS) entry which is preliminary data.</text>
</comment>
<proteinExistence type="predicted"/>
<dbReference type="EMBL" id="JACXIZ010000014">
    <property type="protein sequence ID" value="MBD2845224.1"/>
    <property type="molecule type" value="Genomic_DNA"/>
</dbReference>
<organism evidence="2 3">
    <name type="scientific">Paenibacillus sabuli</name>
    <dbReference type="NCBI Taxonomy" id="2772509"/>
    <lineage>
        <taxon>Bacteria</taxon>
        <taxon>Bacillati</taxon>
        <taxon>Bacillota</taxon>
        <taxon>Bacilli</taxon>
        <taxon>Bacillales</taxon>
        <taxon>Paenibacillaceae</taxon>
        <taxon>Paenibacillus</taxon>
    </lineage>
</organism>
<dbReference type="SUPFAM" id="SSF63411">
    <property type="entry name" value="LuxS/MPP-like metallohydrolase"/>
    <property type="match status" value="2"/>
</dbReference>
<dbReference type="NCBIfam" id="NF047422">
    <property type="entry name" value="YfmF_fam"/>
    <property type="match status" value="1"/>
</dbReference>
<evidence type="ECO:0000259" key="1">
    <source>
        <dbReference type="Pfam" id="PF05193"/>
    </source>
</evidence>
<dbReference type="RefSeq" id="WP_190916612.1">
    <property type="nucleotide sequence ID" value="NZ_JACXIZ010000014.1"/>
</dbReference>
<evidence type="ECO:0000313" key="3">
    <source>
        <dbReference type="Proteomes" id="UP000621560"/>
    </source>
</evidence>
<protein>
    <submittedName>
        <fullName evidence="2">Insulinase family protein</fullName>
    </submittedName>
</protein>
<dbReference type="AlphaFoldDB" id="A0A927BTG3"/>
<sequence length="431" mass="48024">MTFERGEVGRIRLHVWPTKRFKTFAVSLYAGIPLDENTVTATALTPFVLRRGTARTPETIAFRERLDEMYGAGFGFDVYKRGDAQIVQFRLDVIHDQFVSSQASLLSAALELLGEVTTDPARDKRGYFLDKYVDAEKNTLQKKLEAIINDKMRYAAERCLEEMCKDEPYRLHPLGQRKDLDALDSASLYAAYRKWLGEACFDLYVVGDTTLEQVQALAAKAFGAGEGQPGRYAFPQLESAGKAPKSIVEEMDVAQGKLNMGLRTHTHYADDDYPAMLMYNGILGGYAHSKLFLNVREKASLAYYAASRLDGHKGLCTIQSGIEFQNYDQASAIIQQQLEAMRQGNLSELEVAQTKAMLTGQLRESQDSAFETIAFDFNTVLSGRNRTAEALIAEIEAVSPSDIVQAASKVELDTIYFLRNRKEAQGGHAKA</sequence>
<dbReference type="PANTHER" id="PTHR11851:SF186">
    <property type="entry name" value="INACTIVE METALLOPROTEASE YMFF-RELATED"/>
    <property type="match status" value="1"/>
</dbReference>
<dbReference type="InterPro" id="IPR011249">
    <property type="entry name" value="Metalloenz_LuxS/M16"/>
</dbReference>
<reference evidence="2" key="1">
    <citation type="submission" date="2020-09" db="EMBL/GenBank/DDBJ databases">
        <title>A novel bacterium of genus Paenibacillus, isolated from South China Sea.</title>
        <authorList>
            <person name="Huang H."/>
            <person name="Mo K."/>
            <person name="Hu Y."/>
        </authorList>
    </citation>
    <scope>NUCLEOTIDE SEQUENCE</scope>
    <source>
        <strain evidence="2">IB182496</strain>
    </source>
</reference>
<feature type="domain" description="Peptidase M16 C-terminal" evidence="1">
    <location>
        <begin position="184"/>
        <end position="358"/>
    </location>
</feature>
<dbReference type="InterPro" id="IPR007863">
    <property type="entry name" value="Peptidase_M16_C"/>
</dbReference>
<name>A0A927BTG3_9BACL</name>
<evidence type="ECO:0000313" key="2">
    <source>
        <dbReference type="EMBL" id="MBD2845224.1"/>
    </source>
</evidence>